<dbReference type="EMBL" id="GQ463143">
    <property type="protein sequence ID" value="ACV96455.1"/>
    <property type="molecule type" value="Genomic_DNA"/>
</dbReference>
<sequence>MTDKDSAVTLKKLKIFSLTAEPIINSPLFSHKLSEVKALPETASVISFSFYTFNAELKDMQVMDRFASILLQELIKNTKSSDLFLSSDCKTDCLWFRQASFNSTLLMAEKLRKAFNTAQQSDIRNNHSIVMPIAVSFYDCGDNANCILELQRLKKLALESGPDMVFSTLRRQVPSINR</sequence>
<gene>
    <name evidence="1" type="ORF">ICEVCHMEX1_0066</name>
</gene>
<accession>C9E5K6</accession>
<name>C9E5K6_VIBCL</name>
<protein>
    <submittedName>
        <fullName evidence="1">Uncharacterized protein</fullName>
    </submittedName>
</protein>
<organism evidence="1">
    <name type="scientific">Vibrio cholerae Mex1</name>
    <dbReference type="NCBI Taxonomy" id="663913"/>
    <lineage>
        <taxon>Bacteria</taxon>
        <taxon>Pseudomonadati</taxon>
        <taxon>Pseudomonadota</taxon>
        <taxon>Gammaproteobacteria</taxon>
        <taxon>Vibrionales</taxon>
        <taxon>Vibrionaceae</taxon>
        <taxon>Vibrio</taxon>
    </lineage>
</organism>
<dbReference type="AlphaFoldDB" id="C9E5K6"/>
<proteinExistence type="predicted"/>
<evidence type="ECO:0000313" key="1">
    <source>
        <dbReference type="EMBL" id="ACV96455.1"/>
    </source>
</evidence>
<reference evidence="1" key="2">
    <citation type="submission" date="2009-08" db="EMBL/GenBank/DDBJ databases">
        <title>Vibrio cholerae ICEVchMex1.</title>
        <authorList>
            <person name="Fouts D."/>
            <person name="Durkin S."/>
            <person name="Wozniak R."/>
            <person name="Waldor M."/>
        </authorList>
    </citation>
    <scope>NUCLEOTIDE SEQUENCE</scope>
    <source>
        <strain evidence="1">Mex1</strain>
    </source>
</reference>
<reference evidence="1" key="1">
    <citation type="journal article" date="2009" name="PLoS Genet.">
        <title>Comparative ICE genomics: insights into the evolution of the SXT/R391 family of ICEs.</title>
        <authorList>
            <person name="Wozniak R.A."/>
            <person name="Fouts D.E."/>
            <person name="Spagnoletti M."/>
            <person name="Colombo M.M."/>
            <person name="Ceccarelli D."/>
            <person name="Garriss G."/>
            <person name="Dery C."/>
            <person name="Burrus V."/>
            <person name="Waldor M.K."/>
        </authorList>
    </citation>
    <scope>NUCLEOTIDE SEQUENCE</scope>
    <source>
        <strain evidence="1">Mex1</strain>
    </source>
</reference>